<dbReference type="HAMAP" id="MF_00626">
    <property type="entry name" value="Germination_prot"/>
    <property type="match status" value="1"/>
</dbReference>
<comment type="function">
    <text evidence="4">Initiates the rapid degradation of small, acid-soluble proteins during spore germination.</text>
</comment>
<protein>
    <recommendedName>
        <fullName evidence="4">Germination protease</fullName>
        <ecNumber evidence="4">3.4.24.78</ecNumber>
    </recommendedName>
    <alternativeName>
        <fullName evidence="4">GPR endopeptidase</fullName>
    </alternativeName>
    <alternativeName>
        <fullName evidence="4">Germination proteinase</fullName>
    </alternativeName>
    <alternativeName>
        <fullName evidence="4">Spore protease</fullName>
    </alternativeName>
</protein>
<evidence type="ECO:0000256" key="4">
    <source>
        <dbReference type="HAMAP-Rule" id="MF_00626"/>
    </source>
</evidence>
<proteinExistence type="inferred from homology"/>
<dbReference type="EMBL" id="JACOQK010000001">
    <property type="protein sequence ID" value="MBC5788190.1"/>
    <property type="molecule type" value="Genomic_DNA"/>
</dbReference>
<feature type="chain" id="PRO_5044938521" description="Germination protease" evidence="4">
    <location>
        <begin position="7"/>
        <end position="287"/>
    </location>
</feature>
<comment type="similarity">
    <text evidence="4">Belongs to the peptidase A25 family.</text>
</comment>
<feature type="propeptide" id="PRO_5044938520" evidence="4">
    <location>
        <begin position="1"/>
        <end position="6"/>
    </location>
</feature>
<accession>A0ABR7ISR6</accession>
<comment type="catalytic activity">
    <reaction evidence="4">
        <text>Endopeptidase action with P4 Glu or Asp, P1 preferably Glu &gt; Asp, P1' hydrophobic and P2' Ala.</text>
        <dbReference type="EC" id="3.4.24.78"/>
    </reaction>
</comment>
<evidence type="ECO:0000256" key="2">
    <source>
        <dbReference type="ARBA" id="ARBA00022801"/>
    </source>
</evidence>
<keyword evidence="2 4" id="KW-0378">Hydrolase</keyword>
<comment type="PTM">
    <text evidence="4">Autoproteolytically processed. The inactive tetrameric zymogen termed p46 autoprocesses to a smaller form termed p41, which is active only during spore germination.</text>
</comment>
<evidence type="ECO:0000313" key="5">
    <source>
        <dbReference type="EMBL" id="MBC5788190.1"/>
    </source>
</evidence>
<evidence type="ECO:0000256" key="1">
    <source>
        <dbReference type="ARBA" id="ARBA00022670"/>
    </source>
</evidence>
<keyword evidence="3 4" id="KW-0865">Zymogen</keyword>
<evidence type="ECO:0000256" key="3">
    <source>
        <dbReference type="ARBA" id="ARBA00023145"/>
    </source>
</evidence>
<keyword evidence="6" id="KW-1185">Reference proteome</keyword>
<dbReference type="RefSeq" id="WP_186996826.1">
    <property type="nucleotide sequence ID" value="NZ_JACOQK010000001.1"/>
</dbReference>
<dbReference type="Gene3D" id="3.40.50.1450">
    <property type="entry name" value="HybD-like"/>
    <property type="match status" value="1"/>
</dbReference>
<dbReference type="NCBIfam" id="TIGR01441">
    <property type="entry name" value="GPR"/>
    <property type="match status" value="1"/>
</dbReference>
<dbReference type="Pfam" id="PF03418">
    <property type="entry name" value="Peptidase_A25"/>
    <property type="match status" value="1"/>
</dbReference>
<gene>
    <name evidence="4" type="primary">gpr</name>
    <name evidence="5" type="ORF">H8Z77_09205</name>
</gene>
<comment type="caution">
    <text evidence="5">The sequence shown here is derived from an EMBL/GenBank/DDBJ whole genome shotgun (WGS) entry which is preliminary data.</text>
</comment>
<sequence length="287" mass="30812">MGIRTDLMIEHTAFAKEITPDGITRNVIQKGHVTVTRIVVETEQAAQRLEKPQGRYLTLEMDSLKGYSGQFEQEVELIGKEISPLLPKEGLIFVVGLGNSQITPDDIGPHTCRYVLATRHLINGIAEQTGLDMLRPVAVAAPGVLGQTGMETVEIVAGICQKIKPAAVVVVDALAARDINRLGRTIQISDTGIVPGSGVQNRRKELSVHTLGVPVIAIGVPTVVDMATIASDLLQTNNQIPDRAKTMMVTPREIDQIVAQSSKMLAMGLNCALQPELSVSELMGLTA</sequence>
<dbReference type="SUPFAM" id="SSF53163">
    <property type="entry name" value="HybD-like"/>
    <property type="match status" value="1"/>
</dbReference>
<dbReference type="InterPro" id="IPR005080">
    <property type="entry name" value="Peptidase_A25"/>
</dbReference>
<organism evidence="5 6">
    <name type="scientific">Clostridium facile</name>
    <dbReference type="NCBI Taxonomy" id="2763035"/>
    <lineage>
        <taxon>Bacteria</taxon>
        <taxon>Bacillati</taxon>
        <taxon>Bacillota</taxon>
        <taxon>Clostridia</taxon>
        <taxon>Eubacteriales</taxon>
        <taxon>Clostridiaceae</taxon>
        <taxon>Clostridium</taxon>
    </lineage>
</organism>
<dbReference type="Proteomes" id="UP000649151">
    <property type="component" value="Unassembled WGS sequence"/>
</dbReference>
<evidence type="ECO:0000313" key="6">
    <source>
        <dbReference type="Proteomes" id="UP000649151"/>
    </source>
</evidence>
<reference evidence="5 6" key="1">
    <citation type="submission" date="2020-08" db="EMBL/GenBank/DDBJ databases">
        <title>Genome public.</title>
        <authorList>
            <person name="Liu C."/>
            <person name="Sun Q."/>
        </authorList>
    </citation>
    <scope>NUCLEOTIDE SEQUENCE [LARGE SCALE GENOMIC DNA]</scope>
    <source>
        <strain evidence="5 6">NSJ-27</strain>
    </source>
</reference>
<name>A0ABR7ISR6_9CLOT</name>
<dbReference type="InterPro" id="IPR023430">
    <property type="entry name" value="Pept_HybD-like_dom_sf"/>
</dbReference>
<comment type="subunit">
    <text evidence="4">Homotetramer.</text>
</comment>
<dbReference type="EC" id="3.4.24.78" evidence="4"/>
<keyword evidence="1 4" id="KW-0645">Protease</keyword>